<proteinExistence type="predicted"/>
<comment type="caution">
    <text evidence="1">The sequence shown here is derived from an EMBL/GenBank/DDBJ whole genome shotgun (WGS) entry which is preliminary data.</text>
</comment>
<dbReference type="AlphaFoldDB" id="A0AAX0UAL3"/>
<reference evidence="1 2" key="1">
    <citation type="submission" date="2017-11" db="EMBL/GenBank/DDBJ databases">
        <title>Molecular characterization of Burkholderia pseudomallei and closely related isolates from Vietnam.</title>
        <authorList>
            <person name="Ustinov D.V."/>
            <person name="Antonov A.S."/>
            <person name="Avdusheva E.F."/>
            <person name="Shpak I.M."/>
            <person name="Zakharova I.B."/>
            <person name="Thi L.A."/>
            <person name="Teteryatnikova N."/>
            <person name="Lopasteyskaya Y.A."/>
            <person name="Kuzyutina J.A."/>
            <person name="Ngo T.N."/>
            <person name="Victorov D.V."/>
        </authorList>
    </citation>
    <scope>NUCLEOTIDE SEQUENCE [LARGE SCALE GENOMIC DNA]</scope>
    <source>
        <strain evidence="1 2">V1512</strain>
    </source>
</reference>
<sequence>MILHERAHDGSSTSNAMQRGGGFHVFDIRAREAADNMRRGAVSCIGGALESGVPCTLPNLALVKRERLG</sequence>
<organism evidence="1 2">
    <name type="scientific">Burkholderia pseudomallei</name>
    <name type="common">Pseudomonas pseudomallei</name>
    <dbReference type="NCBI Taxonomy" id="28450"/>
    <lineage>
        <taxon>Bacteria</taxon>
        <taxon>Pseudomonadati</taxon>
        <taxon>Pseudomonadota</taxon>
        <taxon>Betaproteobacteria</taxon>
        <taxon>Burkholderiales</taxon>
        <taxon>Burkholderiaceae</taxon>
        <taxon>Burkholderia</taxon>
        <taxon>pseudomallei group</taxon>
    </lineage>
</organism>
<accession>A0AAX0UAL3</accession>
<gene>
    <name evidence="1" type="ORF">CWD88_14870</name>
</gene>
<dbReference type="EMBL" id="PHRB01000013">
    <property type="protein sequence ID" value="PJO65371.1"/>
    <property type="molecule type" value="Genomic_DNA"/>
</dbReference>
<evidence type="ECO:0000313" key="2">
    <source>
        <dbReference type="Proteomes" id="UP000231878"/>
    </source>
</evidence>
<dbReference type="Proteomes" id="UP000231878">
    <property type="component" value="Unassembled WGS sequence"/>
</dbReference>
<name>A0AAX0UAL3_BURPE</name>
<protein>
    <submittedName>
        <fullName evidence="1">Uncharacterized protein</fullName>
    </submittedName>
</protein>
<evidence type="ECO:0000313" key="1">
    <source>
        <dbReference type="EMBL" id="PJO65371.1"/>
    </source>
</evidence>